<organism evidence="2 3">
    <name type="scientific">Lactuca virosa</name>
    <dbReference type="NCBI Taxonomy" id="75947"/>
    <lineage>
        <taxon>Eukaryota</taxon>
        <taxon>Viridiplantae</taxon>
        <taxon>Streptophyta</taxon>
        <taxon>Embryophyta</taxon>
        <taxon>Tracheophyta</taxon>
        <taxon>Spermatophyta</taxon>
        <taxon>Magnoliopsida</taxon>
        <taxon>eudicotyledons</taxon>
        <taxon>Gunneridae</taxon>
        <taxon>Pentapetalae</taxon>
        <taxon>asterids</taxon>
        <taxon>campanulids</taxon>
        <taxon>Asterales</taxon>
        <taxon>Asteraceae</taxon>
        <taxon>Cichorioideae</taxon>
        <taxon>Cichorieae</taxon>
        <taxon>Lactucinae</taxon>
        <taxon>Lactuca</taxon>
    </lineage>
</organism>
<evidence type="ECO:0000256" key="1">
    <source>
        <dbReference type="SAM" id="Phobius"/>
    </source>
</evidence>
<feature type="transmembrane region" description="Helical" evidence="1">
    <location>
        <begin position="12"/>
        <end position="35"/>
    </location>
</feature>
<protein>
    <submittedName>
        <fullName evidence="2">Uncharacterized protein</fullName>
    </submittedName>
</protein>
<dbReference type="Proteomes" id="UP001157418">
    <property type="component" value="Unassembled WGS sequence"/>
</dbReference>
<proteinExistence type="predicted"/>
<keyword evidence="1" id="KW-1133">Transmembrane helix</keyword>
<keyword evidence="1" id="KW-0812">Transmembrane</keyword>
<evidence type="ECO:0000313" key="2">
    <source>
        <dbReference type="EMBL" id="CAH1448115.1"/>
    </source>
</evidence>
<gene>
    <name evidence="2" type="ORF">LVIROSA_LOCUS33677</name>
</gene>
<keyword evidence="1" id="KW-0472">Membrane</keyword>
<evidence type="ECO:0000313" key="3">
    <source>
        <dbReference type="Proteomes" id="UP001157418"/>
    </source>
</evidence>
<keyword evidence="3" id="KW-1185">Reference proteome</keyword>
<sequence length="146" mass="16080">MLCSNESVSEHIVVVYIFSISFILTLFLASLSSVFQDPTAADNNDAPVSLTTTEMVSLPPRSVTGTASEPNISSKFIPFYGGADYHDYHHYVGGQSQSNFASVFTYYDYIYGTDKGYRYQKKVLEQLRDGKGNDGSNASGQDIKSE</sequence>
<reference evidence="2 3" key="1">
    <citation type="submission" date="2022-01" db="EMBL/GenBank/DDBJ databases">
        <authorList>
            <person name="Xiong W."/>
            <person name="Schranz E."/>
        </authorList>
    </citation>
    <scope>NUCLEOTIDE SEQUENCE [LARGE SCALE GENOMIC DNA]</scope>
</reference>
<comment type="caution">
    <text evidence="2">The sequence shown here is derived from an EMBL/GenBank/DDBJ whole genome shotgun (WGS) entry which is preliminary data.</text>
</comment>
<name>A0AAU9PD22_9ASTR</name>
<dbReference type="EMBL" id="CAKMRJ010005634">
    <property type="protein sequence ID" value="CAH1448115.1"/>
    <property type="molecule type" value="Genomic_DNA"/>
</dbReference>
<accession>A0AAU9PD22</accession>
<dbReference type="AlphaFoldDB" id="A0AAU9PD22"/>